<sequence>MMGRVRVGEFATQARRERLMPEPGLCQRHLTAQSCLQQRLAELGDTAQVLQCLGQSQVARRALLDGLAQLGLAGGRGLGEPGGWLPVLLDMLAVGAPQQSADVVGVQVPGPARQAAQDLFLVVGRFAVVHGRIPKVGAAIQGQLAAPGAVHDCCCHQGNG</sequence>
<accession>A0A2A2KAL0</accession>
<proteinExistence type="predicted"/>
<protein>
    <submittedName>
        <fullName evidence="1">Uncharacterized protein</fullName>
    </submittedName>
</protein>
<evidence type="ECO:0000313" key="2">
    <source>
        <dbReference type="Proteomes" id="UP000218231"/>
    </source>
</evidence>
<name>A0A2A2KAL0_9BILA</name>
<dbReference type="AlphaFoldDB" id="A0A2A2KAL0"/>
<organism evidence="1 2">
    <name type="scientific">Diploscapter pachys</name>
    <dbReference type="NCBI Taxonomy" id="2018661"/>
    <lineage>
        <taxon>Eukaryota</taxon>
        <taxon>Metazoa</taxon>
        <taxon>Ecdysozoa</taxon>
        <taxon>Nematoda</taxon>
        <taxon>Chromadorea</taxon>
        <taxon>Rhabditida</taxon>
        <taxon>Rhabditina</taxon>
        <taxon>Rhabditomorpha</taxon>
        <taxon>Rhabditoidea</taxon>
        <taxon>Rhabditidae</taxon>
        <taxon>Diploscapter</taxon>
    </lineage>
</organism>
<reference evidence="1 2" key="1">
    <citation type="journal article" date="2017" name="Curr. Biol.">
        <title>Genome architecture and evolution of a unichromosomal asexual nematode.</title>
        <authorList>
            <person name="Fradin H."/>
            <person name="Zegar C."/>
            <person name="Gutwein M."/>
            <person name="Lucas J."/>
            <person name="Kovtun M."/>
            <person name="Corcoran D."/>
            <person name="Baugh L.R."/>
            <person name="Kiontke K."/>
            <person name="Gunsalus K."/>
            <person name="Fitch D.H."/>
            <person name="Piano F."/>
        </authorList>
    </citation>
    <scope>NUCLEOTIDE SEQUENCE [LARGE SCALE GENOMIC DNA]</scope>
    <source>
        <strain evidence="1">PF1309</strain>
    </source>
</reference>
<dbReference type="EMBL" id="LIAE01009163">
    <property type="protein sequence ID" value="PAV70930.1"/>
    <property type="molecule type" value="Genomic_DNA"/>
</dbReference>
<evidence type="ECO:0000313" key="1">
    <source>
        <dbReference type="EMBL" id="PAV70930.1"/>
    </source>
</evidence>
<gene>
    <name evidence="1" type="ORF">WR25_25869</name>
</gene>
<dbReference type="Proteomes" id="UP000218231">
    <property type="component" value="Unassembled WGS sequence"/>
</dbReference>
<comment type="caution">
    <text evidence="1">The sequence shown here is derived from an EMBL/GenBank/DDBJ whole genome shotgun (WGS) entry which is preliminary data.</text>
</comment>
<keyword evidence="2" id="KW-1185">Reference proteome</keyword>